<protein>
    <submittedName>
        <fullName evidence="1">Uncharacterized protein</fullName>
    </submittedName>
</protein>
<evidence type="ECO:0000313" key="1">
    <source>
        <dbReference type="EMBL" id="CAG2148814.1"/>
    </source>
</evidence>
<name>A0ABN7PZ14_9BURK</name>
<sequence>MSKPYNGRGMQPNLPVSLRLSTDRRPAGRYVDGLLTLSLIAMQVCSSPLRQRTGRGHVLAESLCALAVVSIGLVPLASLGTTGLAWLRGHEQLAQAVRSAGEAAEISGMPVAPMNRSHAVSAEGPRTGRLAMAGLAVGEPEASASLRGVALWLQP</sequence>
<accession>A0ABN7PZ14</accession>
<proteinExistence type="predicted"/>
<dbReference type="Proteomes" id="UP000672657">
    <property type="component" value="Unassembled WGS sequence"/>
</dbReference>
<reference evidence="1 2" key="1">
    <citation type="submission" date="2021-03" db="EMBL/GenBank/DDBJ databases">
        <authorList>
            <person name="Peeters C."/>
        </authorList>
    </citation>
    <scope>NUCLEOTIDE SEQUENCE [LARGE SCALE GENOMIC DNA]</scope>
    <source>
        <strain evidence="1 2">LMG 26411</strain>
    </source>
</reference>
<organism evidence="1 2">
    <name type="scientific">Cupriavidus numazuensis</name>
    <dbReference type="NCBI Taxonomy" id="221992"/>
    <lineage>
        <taxon>Bacteria</taxon>
        <taxon>Pseudomonadati</taxon>
        <taxon>Pseudomonadota</taxon>
        <taxon>Betaproteobacteria</taxon>
        <taxon>Burkholderiales</taxon>
        <taxon>Burkholderiaceae</taxon>
        <taxon>Cupriavidus</taxon>
    </lineage>
</organism>
<comment type="caution">
    <text evidence="1">The sequence shown here is derived from an EMBL/GenBank/DDBJ whole genome shotgun (WGS) entry which is preliminary data.</text>
</comment>
<gene>
    <name evidence="1" type="ORF">LMG26411_03413</name>
</gene>
<evidence type="ECO:0000313" key="2">
    <source>
        <dbReference type="Proteomes" id="UP000672657"/>
    </source>
</evidence>
<dbReference type="EMBL" id="CAJPVI010000019">
    <property type="protein sequence ID" value="CAG2148814.1"/>
    <property type="molecule type" value="Genomic_DNA"/>
</dbReference>
<keyword evidence="2" id="KW-1185">Reference proteome</keyword>